<name>A0A8E2VKQ6_9RHOB</name>
<keyword evidence="1" id="KW-0812">Transmembrane</keyword>
<reference evidence="2 3" key="1">
    <citation type="submission" date="2018-04" db="EMBL/GenBank/DDBJ databases">
        <title>Genomic Encyclopedia of Archaeal and Bacterial Type Strains, Phase II (KMG-II): from individual species to whole genera.</title>
        <authorList>
            <person name="Goeker M."/>
        </authorList>
    </citation>
    <scope>NUCLEOTIDE SEQUENCE [LARGE SCALE GENOMIC DNA]</scope>
    <source>
        <strain evidence="2 3">DSM 19783</strain>
    </source>
</reference>
<sequence>MRHLIAAIELTALLVALVVVANVHVVAALWLSLFILAVALVALVFGWRPPRIRSRGKALMVVIISLASFGAIAPILKAQQDAELAQLRSSDIDGYLARLKGVDEKRWLAELGKLRPDDYKAELARQKAVAAAQRLAQCTDKKAGEAYVMIQSDVLRQLRAPSTAKFPSRYGAGTRHIGDCVYQVFGQFDAQNGFGAMLRGGVSGTIRHFPESGSWQTQKLDVQG</sequence>
<evidence type="ECO:0000256" key="1">
    <source>
        <dbReference type="SAM" id="Phobius"/>
    </source>
</evidence>
<dbReference type="Proteomes" id="UP000244037">
    <property type="component" value="Unassembled WGS sequence"/>
</dbReference>
<evidence type="ECO:0000313" key="3">
    <source>
        <dbReference type="Proteomes" id="UP000244037"/>
    </source>
</evidence>
<comment type="caution">
    <text evidence="2">The sequence shown here is derived from an EMBL/GenBank/DDBJ whole genome shotgun (WGS) entry which is preliminary data.</text>
</comment>
<evidence type="ECO:0000313" key="2">
    <source>
        <dbReference type="EMBL" id="PTW50581.1"/>
    </source>
</evidence>
<dbReference type="OrthoDB" id="74312at2"/>
<gene>
    <name evidence="2" type="ORF">C8N38_104217</name>
</gene>
<protein>
    <submittedName>
        <fullName evidence="2">Uncharacterized protein</fullName>
    </submittedName>
</protein>
<keyword evidence="1" id="KW-1133">Transmembrane helix</keyword>
<feature type="transmembrane region" description="Helical" evidence="1">
    <location>
        <begin position="30"/>
        <end position="47"/>
    </location>
</feature>
<keyword evidence="3" id="KW-1185">Reference proteome</keyword>
<dbReference type="AlphaFoldDB" id="A0A8E2VKQ6"/>
<keyword evidence="1" id="KW-0472">Membrane</keyword>
<feature type="transmembrane region" description="Helical" evidence="1">
    <location>
        <begin position="59"/>
        <end position="76"/>
    </location>
</feature>
<dbReference type="EMBL" id="QAYC01000004">
    <property type="protein sequence ID" value="PTW50581.1"/>
    <property type="molecule type" value="Genomic_DNA"/>
</dbReference>
<proteinExistence type="predicted"/>
<dbReference type="RefSeq" id="WP_108025762.1">
    <property type="nucleotide sequence ID" value="NZ_QAYC01000004.1"/>
</dbReference>
<organism evidence="2 3">
    <name type="scientific">Rhodovulum kholense</name>
    <dbReference type="NCBI Taxonomy" id="453584"/>
    <lineage>
        <taxon>Bacteria</taxon>
        <taxon>Pseudomonadati</taxon>
        <taxon>Pseudomonadota</taxon>
        <taxon>Alphaproteobacteria</taxon>
        <taxon>Rhodobacterales</taxon>
        <taxon>Paracoccaceae</taxon>
        <taxon>Rhodovulum</taxon>
    </lineage>
</organism>
<accession>A0A8E2VKQ6</accession>